<comment type="caution">
    <text evidence="2">The sequence shown here is derived from an EMBL/GenBank/DDBJ whole genome shotgun (WGS) entry which is preliminary data.</text>
</comment>
<keyword evidence="1" id="KW-1133">Transmembrane helix</keyword>
<keyword evidence="1" id="KW-0472">Membrane</keyword>
<proteinExistence type="predicted"/>
<name>X1J1V4_9ZZZZ</name>
<sequence length="39" mass="3956">MSKARSMGNVSAKGVFNIFWGLAASSIISAIGVMIVAGI</sequence>
<reference evidence="2" key="1">
    <citation type="journal article" date="2014" name="Front. Microbiol.">
        <title>High frequency of phylogenetically diverse reductive dehalogenase-homologous genes in deep subseafloor sedimentary metagenomes.</title>
        <authorList>
            <person name="Kawai M."/>
            <person name="Futagami T."/>
            <person name="Toyoda A."/>
            <person name="Takaki Y."/>
            <person name="Nishi S."/>
            <person name="Hori S."/>
            <person name="Arai W."/>
            <person name="Tsubouchi T."/>
            <person name="Morono Y."/>
            <person name="Uchiyama I."/>
            <person name="Ito T."/>
            <person name="Fujiyama A."/>
            <person name="Inagaki F."/>
            <person name="Takami H."/>
        </authorList>
    </citation>
    <scope>NUCLEOTIDE SEQUENCE</scope>
    <source>
        <strain evidence="2">Expedition CK06-06</strain>
    </source>
</reference>
<feature type="non-terminal residue" evidence="2">
    <location>
        <position position="39"/>
    </location>
</feature>
<evidence type="ECO:0000313" key="2">
    <source>
        <dbReference type="EMBL" id="GAH88681.1"/>
    </source>
</evidence>
<feature type="transmembrane region" description="Helical" evidence="1">
    <location>
        <begin position="15"/>
        <end position="37"/>
    </location>
</feature>
<evidence type="ECO:0000256" key="1">
    <source>
        <dbReference type="SAM" id="Phobius"/>
    </source>
</evidence>
<protein>
    <submittedName>
        <fullName evidence="2">Uncharacterized protein</fullName>
    </submittedName>
</protein>
<dbReference type="EMBL" id="BARU01037537">
    <property type="protein sequence ID" value="GAH88681.1"/>
    <property type="molecule type" value="Genomic_DNA"/>
</dbReference>
<keyword evidence="1" id="KW-0812">Transmembrane</keyword>
<gene>
    <name evidence="2" type="ORF">S03H2_58473</name>
</gene>
<organism evidence="2">
    <name type="scientific">marine sediment metagenome</name>
    <dbReference type="NCBI Taxonomy" id="412755"/>
    <lineage>
        <taxon>unclassified sequences</taxon>
        <taxon>metagenomes</taxon>
        <taxon>ecological metagenomes</taxon>
    </lineage>
</organism>
<dbReference type="AlphaFoldDB" id="X1J1V4"/>
<accession>X1J1V4</accession>